<dbReference type="InterPro" id="IPR000014">
    <property type="entry name" value="PAS"/>
</dbReference>
<keyword evidence="13" id="KW-1133">Transmembrane helix</keyword>
<dbReference type="SMART" id="SM00304">
    <property type="entry name" value="HAMP"/>
    <property type="match status" value="1"/>
</dbReference>
<evidence type="ECO:0000313" key="16">
    <source>
        <dbReference type="EMBL" id="TCN72106.1"/>
    </source>
</evidence>
<evidence type="ECO:0000256" key="4">
    <source>
        <dbReference type="ARBA" id="ARBA00022475"/>
    </source>
</evidence>
<dbReference type="SUPFAM" id="SSF158472">
    <property type="entry name" value="HAMP domain-like"/>
    <property type="match status" value="1"/>
</dbReference>
<feature type="coiled-coil region" evidence="12">
    <location>
        <begin position="620"/>
        <end position="654"/>
    </location>
</feature>
<dbReference type="NCBIfam" id="TIGR00229">
    <property type="entry name" value="sensory_box"/>
    <property type="match status" value="1"/>
</dbReference>
<dbReference type="Pfam" id="PF22673">
    <property type="entry name" value="MCP-like_PDC_1"/>
    <property type="match status" value="1"/>
</dbReference>
<protein>
    <recommendedName>
        <fullName evidence="3">histidine kinase</fullName>
        <ecNumber evidence="3">2.7.13.3</ecNumber>
    </recommendedName>
</protein>
<keyword evidence="12" id="KW-0175">Coiled coil</keyword>
<evidence type="ECO:0000256" key="6">
    <source>
        <dbReference type="ARBA" id="ARBA00022679"/>
    </source>
</evidence>
<comment type="caution">
    <text evidence="16">The sequence shown here is derived from an EMBL/GenBank/DDBJ whole genome shotgun (WGS) entry which is preliminary data.</text>
</comment>
<dbReference type="InterPro" id="IPR050398">
    <property type="entry name" value="HssS/ArlS-like"/>
</dbReference>
<evidence type="ECO:0000313" key="17">
    <source>
        <dbReference type="Proteomes" id="UP000294830"/>
    </source>
</evidence>
<keyword evidence="13" id="KW-0812">Transmembrane</keyword>
<dbReference type="GO" id="GO:0004673">
    <property type="term" value="F:protein histidine kinase activity"/>
    <property type="evidence" value="ECO:0007669"/>
    <property type="project" value="UniProtKB-EC"/>
</dbReference>
<evidence type="ECO:0000259" key="14">
    <source>
        <dbReference type="PROSITE" id="PS50112"/>
    </source>
</evidence>
<keyword evidence="11 13" id="KW-0472">Membrane</keyword>
<dbReference type="Proteomes" id="UP000294830">
    <property type="component" value="Unassembled WGS sequence"/>
</dbReference>
<keyword evidence="17" id="KW-1185">Reference proteome</keyword>
<dbReference type="Gene3D" id="6.10.340.10">
    <property type="match status" value="1"/>
</dbReference>
<dbReference type="PROSITE" id="PS50885">
    <property type="entry name" value="HAMP"/>
    <property type="match status" value="1"/>
</dbReference>
<keyword evidence="7" id="KW-0547">Nucleotide-binding</keyword>
<evidence type="ECO:0000256" key="3">
    <source>
        <dbReference type="ARBA" id="ARBA00012438"/>
    </source>
</evidence>
<evidence type="ECO:0000256" key="12">
    <source>
        <dbReference type="SAM" id="Coils"/>
    </source>
</evidence>
<dbReference type="SUPFAM" id="SSF55785">
    <property type="entry name" value="PYP-like sensor domain (PAS domain)"/>
    <property type="match status" value="1"/>
</dbReference>
<dbReference type="Gene3D" id="3.30.450.20">
    <property type="entry name" value="PAS domain"/>
    <property type="match status" value="3"/>
</dbReference>
<name>A0A4R2EWB0_9BACT</name>
<feature type="transmembrane region" description="Helical" evidence="13">
    <location>
        <begin position="320"/>
        <end position="344"/>
    </location>
</feature>
<dbReference type="SUPFAM" id="SSF55781">
    <property type="entry name" value="GAF domain-like"/>
    <property type="match status" value="1"/>
</dbReference>
<dbReference type="InterPro" id="IPR003660">
    <property type="entry name" value="HAMP_dom"/>
</dbReference>
<feature type="domain" description="PAS" evidence="14">
    <location>
        <begin position="672"/>
        <end position="726"/>
    </location>
</feature>
<comment type="subcellular location">
    <subcellularLocation>
        <location evidence="2">Cell membrane</location>
        <topology evidence="2">Multi-pass membrane protein</topology>
    </subcellularLocation>
</comment>
<evidence type="ECO:0000256" key="11">
    <source>
        <dbReference type="ARBA" id="ARBA00023136"/>
    </source>
</evidence>
<evidence type="ECO:0000256" key="1">
    <source>
        <dbReference type="ARBA" id="ARBA00000085"/>
    </source>
</evidence>
<dbReference type="GO" id="GO:0005886">
    <property type="term" value="C:plasma membrane"/>
    <property type="evidence" value="ECO:0007669"/>
    <property type="project" value="UniProtKB-SubCell"/>
</dbReference>
<evidence type="ECO:0000256" key="13">
    <source>
        <dbReference type="SAM" id="Phobius"/>
    </source>
</evidence>
<reference evidence="16 17" key="1">
    <citation type="submission" date="2019-03" db="EMBL/GenBank/DDBJ databases">
        <title>Genomic Encyclopedia of Archaeal and Bacterial Type Strains, Phase II (KMG-II): from individual species to whole genera.</title>
        <authorList>
            <person name="Goeker M."/>
        </authorList>
    </citation>
    <scope>NUCLEOTIDE SEQUENCE [LARGE SCALE GENOMIC DNA]</scope>
    <source>
        <strain evidence="16 17">RL-C</strain>
    </source>
</reference>
<dbReference type="InterPro" id="IPR013656">
    <property type="entry name" value="PAS_4"/>
</dbReference>
<evidence type="ECO:0000256" key="10">
    <source>
        <dbReference type="ARBA" id="ARBA00023012"/>
    </source>
</evidence>
<accession>A0A4R2EWB0</accession>
<dbReference type="EMBL" id="SLWB01000002">
    <property type="protein sequence ID" value="TCN72106.1"/>
    <property type="molecule type" value="Genomic_DNA"/>
</dbReference>
<feature type="transmembrane region" description="Helical" evidence="13">
    <location>
        <begin position="12"/>
        <end position="30"/>
    </location>
</feature>
<proteinExistence type="predicted"/>
<evidence type="ECO:0000256" key="7">
    <source>
        <dbReference type="ARBA" id="ARBA00022741"/>
    </source>
</evidence>
<evidence type="ECO:0000256" key="9">
    <source>
        <dbReference type="ARBA" id="ARBA00022840"/>
    </source>
</evidence>
<dbReference type="CDD" id="cd06225">
    <property type="entry name" value="HAMP"/>
    <property type="match status" value="1"/>
</dbReference>
<keyword evidence="4" id="KW-1003">Cell membrane</keyword>
<comment type="catalytic activity">
    <reaction evidence="1">
        <text>ATP + protein L-histidine = ADP + protein N-phospho-L-histidine.</text>
        <dbReference type="EC" id="2.7.13.3"/>
    </reaction>
</comment>
<dbReference type="Gene3D" id="3.30.450.40">
    <property type="match status" value="1"/>
</dbReference>
<dbReference type="Pfam" id="PF00672">
    <property type="entry name" value="HAMP"/>
    <property type="match status" value="1"/>
</dbReference>
<keyword evidence="9" id="KW-0067">ATP-binding</keyword>
<keyword evidence="6" id="KW-0808">Transferase</keyword>
<dbReference type="GO" id="GO:0000160">
    <property type="term" value="P:phosphorelay signal transduction system"/>
    <property type="evidence" value="ECO:0007669"/>
    <property type="project" value="UniProtKB-KW"/>
</dbReference>
<dbReference type="CDD" id="cd12913">
    <property type="entry name" value="PDC1_MCP_like"/>
    <property type="match status" value="1"/>
</dbReference>
<dbReference type="PROSITE" id="PS50112">
    <property type="entry name" value="PAS"/>
    <property type="match status" value="1"/>
</dbReference>
<keyword evidence="8" id="KW-0418">Kinase</keyword>
<dbReference type="EC" id="2.7.13.3" evidence="3"/>
<evidence type="ECO:0000256" key="8">
    <source>
        <dbReference type="ARBA" id="ARBA00022777"/>
    </source>
</evidence>
<dbReference type="PANTHER" id="PTHR45528:SF1">
    <property type="entry name" value="SENSOR HISTIDINE KINASE CPXA"/>
    <property type="match status" value="1"/>
</dbReference>
<feature type="domain" description="HAMP" evidence="15">
    <location>
        <begin position="345"/>
        <end position="399"/>
    </location>
</feature>
<gene>
    <name evidence="16" type="ORF">CLV25_10269</name>
</gene>
<keyword evidence="5" id="KW-0597">Phosphoprotein</keyword>
<dbReference type="InterPro" id="IPR035965">
    <property type="entry name" value="PAS-like_dom_sf"/>
</dbReference>
<dbReference type="GO" id="GO:0005524">
    <property type="term" value="F:ATP binding"/>
    <property type="evidence" value="ECO:0007669"/>
    <property type="project" value="UniProtKB-KW"/>
</dbReference>
<dbReference type="CDD" id="cd00130">
    <property type="entry name" value="PAS"/>
    <property type="match status" value="1"/>
</dbReference>
<organism evidence="16 17">
    <name type="scientific">Acetobacteroides hydrogenigenes</name>
    <dbReference type="NCBI Taxonomy" id="979970"/>
    <lineage>
        <taxon>Bacteria</taxon>
        <taxon>Pseudomonadati</taxon>
        <taxon>Bacteroidota</taxon>
        <taxon>Bacteroidia</taxon>
        <taxon>Bacteroidales</taxon>
        <taxon>Rikenellaceae</taxon>
        <taxon>Acetobacteroides</taxon>
    </lineage>
</organism>
<dbReference type="InterPro" id="IPR029016">
    <property type="entry name" value="GAF-like_dom_sf"/>
</dbReference>
<keyword evidence="10" id="KW-0902">Two-component regulatory system</keyword>
<evidence type="ECO:0000259" key="15">
    <source>
        <dbReference type="PROSITE" id="PS50885"/>
    </source>
</evidence>
<sequence>MAFINKSLRRKVLVAVVGGVFLFFALTGIICTKSIRSLLLKEKYNTIKAISGKSISQLSSSLSRTESLLNTERTSLERIHQYPRSARRTIVIDKLKDLLENNSELLSIWADWEKEAVDSLDSKMLNTPGATASGKFCATLYRKDNLIEAANYNSDDDEEGEYYTIPKSTRQIYVSAPYFENYEGEKNYLIITMSLPIIVKNEVIGVVGADLNISQINQQIIEQLKEEDGRFFIVGSDQKLNIYDNEEEIGQEAPKVLLKDNDNKELVDAIQSKTSGFYDFIDKNGKEYIAYLTPTTILQKGEVSILLIPGNFVTTSNLKIFIITLALLLTIGLLIFYLLIAYILRKIIEPVNKVNNALKELGEGNYAQVTKVDIKTGDELEAMATSFNNLYTSIEEVVGFTKAIGTGNLSATLKSKGEGDILGNSLIVMRDNLVRSEEEERQRKLVDERQSWTEKGLSLFAQELRQDYEDTNTLYSNVIKLIVNYIEANQGALYLVKEDDDKKKCFEMVACIAWSRIKMQKKTFLLEEGLLGACYFEKAPIELTEIPEDYIEISSGLGGSRPRMLMLTPLIHNEEVVGMIEVASFKLFDTYTKTYLKRISESFASSITSIKINARTNELLAISKIQAEEMQAQEEEMRQNIEELHATQEEMRRKASYAERYQNAIHQNFITLVVDSNMVVLDLNDKAKAVLGHDTTSIIGKPLTEHVHEDDWQTLHSDFSVAQNNGVVSSKLTLIGHNKQPKRIQTTLIPDNEQNGNIAFIAYTLN</sequence>
<dbReference type="AlphaFoldDB" id="A0A4R2EWB0"/>
<dbReference type="Pfam" id="PF08448">
    <property type="entry name" value="PAS_4"/>
    <property type="match status" value="1"/>
</dbReference>
<dbReference type="PANTHER" id="PTHR45528">
    <property type="entry name" value="SENSOR HISTIDINE KINASE CPXA"/>
    <property type="match status" value="1"/>
</dbReference>
<evidence type="ECO:0000256" key="2">
    <source>
        <dbReference type="ARBA" id="ARBA00004651"/>
    </source>
</evidence>
<evidence type="ECO:0000256" key="5">
    <source>
        <dbReference type="ARBA" id="ARBA00022553"/>
    </source>
</evidence>